<reference evidence="3 4" key="1">
    <citation type="submission" date="2017-08" db="EMBL/GenBank/DDBJ databases">
        <authorList>
            <person name="Park S.-J."/>
            <person name="Kim H."/>
        </authorList>
    </citation>
    <scope>NUCLEOTIDE SEQUENCE [LARGE SCALE GENOMIC DNA]</scope>
    <source>
        <strain evidence="4">ye3</strain>
    </source>
</reference>
<evidence type="ECO:0000313" key="4">
    <source>
        <dbReference type="Proteomes" id="UP000283474"/>
    </source>
</evidence>
<accession>A0A410GG94</accession>
<sequence length="351" mass="38032">MSHSKWLKPLLSLALAASVSTIAVAEDLPKAKLNVVGSWSNLSQYKDFEYPFWTKEIPEKSNGAITAQIKGLNELGLKGGEIGRLMQQGVIQFASIPPGYLASDDPRNEVIDLAGLSPDIETARKVTEAYRPVLEKLYAEKYDAKLLGVWPFSSQVLYCKAPITGLKDLAGKKVRTGNRTLTDFVGALGGTGVTLTFAEVVQALQTGVVDCAITGTLSGYSAKWYEVSDYLYTLPVGWSQVVHSVSNKAWDKLDPKTQAFLQKEIQGLEDRIWIAADKETAEGIACNTGNAPCPYGDPAKMQAVEFSDADRDALHKLLEDVVVKSWSQRCGPACSADFNETVGPVVGITLP</sequence>
<dbReference type="AlphaFoldDB" id="A0A410GG94"/>
<dbReference type="KEGG" id="pus:CKA81_16590"/>
<proteinExistence type="predicted"/>
<dbReference type="OrthoDB" id="9177965at2"/>
<keyword evidence="4" id="KW-1185">Reference proteome</keyword>
<dbReference type="Gene3D" id="3.40.190.170">
    <property type="entry name" value="Bacterial extracellular solute-binding protein, family 7"/>
    <property type="match status" value="1"/>
</dbReference>
<gene>
    <name evidence="3" type="ORF">CKA81_16590</name>
</gene>
<dbReference type="GO" id="GO:0055085">
    <property type="term" value="P:transmembrane transport"/>
    <property type="evidence" value="ECO:0007669"/>
    <property type="project" value="InterPro"/>
</dbReference>
<evidence type="ECO:0000256" key="2">
    <source>
        <dbReference type="SAM" id="SignalP"/>
    </source>
</evidence>
<dbReference type="Proteomes" id="UP000283474">
    <property type="component" value="Chromosome"/>
</dbReference>
<dbReference type="CDD" id="cd13602">
    <property type="entry name" value="PBP2_TRAP_BpDctp6_7"/>
    <property type="match status" value="1"/>
</dbReference>
<evidence type="ECO:0000256" key="1">
    <source>
        <dbReference type="ARBA" id="ARBA00022729"/>
    </source>
</evidence>
<dbReference type="EMBL" id="CP022987">
    <property type="protein sequence ID" value="QAA95300.1"/>
    <property type="molecule type" value="Genomic_DNA"/>
</dbReference>
<dbReference type="RefSeq" id="WP_128356291.1">
    <property type="nucleotide sequence ID" value="NZ_CP022987.1"/>
</dbReference>
<name>A0A410GG94_9BURK</name>
<keyword evidence="1 2" id="KW-0732">Signal</keyword>
<dbReference type="PANTHER" id="PTHR33376">
    <property type="match status" value="1"/>
</dbReference>
<dbReference type="InterPro" id="IPR018389">
    <property type="entry name" value="DctP_fam"/>
</dbReference>
<dbReference type="Pfam" id="PF03480">
    <property type="entry name" value="DctP"/>
    <property type="match status" value="1"/>
</dbReference>
<feature type="signal peptide" evidence="2">
    <location>
        <begin position="1"/>
        <end position="25"/>
    </location>
</feature>
<dbReference type="PANTHER" id="PTHR33376:SF4">
    <property type="entry name" value="SIALIC ACID-BINDING PERIPLASMIC PROTEIN SIAP"/>
    <property type="match status" value="1"/>
</dbReference>
<feature type="chain" id="PRO_5019040784" evidence="2">
    <location>
        <begin position="26"/>
        <end position="351"/>
    </location>
</feature>
<organism evidence="3 4">
    <name type="scientific">Pollutimonas thiosulfatoxidans</name>
    <dbReference type="NCBI Taxonomy" id="2028345"/>
    <lineage>
        <taxon>Bacteria</taxon>
        <taxon>Pseudomonadati</taxon>
        <taxon>Pseudomonadota</taxon>
        <taxon>Betaproteobacteria</taxon>
        <taxon>Burkholderiales</taxon>
        <taxon>Alcaligenaceae</taxon>
        <taxon>Pollutimonas</taxon>
    </lineage>
</organism>
<dbReference type="SUPFAM" id="SSF53850">
    <property type="entry name" value="Periplasmic binding protein-like II"/>
    <property type="match status" value="1"/>
</dbReference>
<protein>
    <submittedName>
        <fullName evidence="3">TRAP transporter substrate-binding protein DctP</fullName>
    </submittedName>
</protein>
<dbReference type="InterPro" id="IPR038404">
    <property type="entry name" value="TRAP_DctP_sf"/>
</dbReference>
<dbReference type="NCBIfam" id="NF037995">
    <property type="entry name" value="TRAP_S1"/>
    <property type="match status" value="1"/>
</dbReference>
<evidence type="ECO:0000313" key="3">
    <source>
        <dbReference type="EMBL" id="QAA95300.1"/>
    </source>
</evidence>